<feature type="chain" id="PRO_5015194536" evidence="2">
    <location>
        <begin position="19"/>
        <end position="263"/>
    </location>
</feature>
<reference evidence="4" key="1">
    <citation type="submission" date="2017-10" db="EMBL/GenBank/DDBJ databases">
        <title>Campylobacter species from seals.</title>
        <authorList>
            <person name="Gilbert M.J."/>
            <person name="Zomer A.L."/>
            <person name="Timmerman A.J."/>
            <person name="Duim B."/>
            <person name="Wagenaar J.A."/>
        </authorList>
    </citation>
    <scope>NUCLEOTIDE SEQUENCE [LARGE SCALE GENOMIC DNA]</scope>
    <source>
        <strain evidence="4">17S00004-5</strain>
    </source>
</reference>
<sequence>MKKILLITALFGAVQAISAEEVSVFGAGDLTSSNAYGLTENEQVLLENRKKVNTLQREIEVQKQDIIGLRSVVEGLNSQISKLEARIADLEIKTTGRVNKQANNTANTQKKNEKLAVINNKKTTKLTNTSKKTEKVTKNKPEKIIAFDDMKKEDIFISAQELFDNKKYTEAKIRYDYLNSKDYKKAEVNFMLGEILYNQKLYSGAIEKYRNSIQIKDNAEYMPTLLYHSGLSLEKIGDTTSANKFFTVLKSQYPNSEQAKSLK</sequence>
<keyword evidence="1" id="KW-0175">Coiled coil</keyword>
<accession>A0A2P8QZC6</accession>
<dbReference type="Pfam" id="PF13174">
    <property type="entry name" value="TPR_6"/>
    <property type="match status" value="1"/>
</dbReference>
<dbReference type="Gene3D" id="1.25.40.10">
    <property type="entry name" value="Tetratricopeptide repeat domain"/>
    <property type="match status" value="1"/>
</dbReference>
<evidence type="ECO:0000313" key="4">
    <source>
        <dbReference type="Proteomes" id="UP000240535"/>
    </source>
</evidence>
<dbReference type="InterPro" id="IPR019734">
    <property type="entry name" value="TPR_rpt"/>
</dbReference>
<dbReference type="AlphaFoldDB" id="A0A2P8QZC6"/>
<comment type="caution">
    <text evidence="3">The sequence shown here is derived from an EMBL/GenBank/DDBJ whole genome shotgun (WGS) entry which is preliminary data.</text>
</comment>
<keyword evidence="4" id="KW-1185">Reference proteome</keyword>
<feature type="coiled-coil region" evidence="1">
    <location>
        <begin position="45"/>
        <end position="93"/>
    </location>
</feature>
<proteinExistence type="predicted"/>
<evidence type="ECO:0000256" key="2">
    <source>
        <dbReference type="SAM" id="SignalP"/>
    </source>
</evidence>
<name>A0A2P8QZC6_9BACT</name>
<dbReference type="SUPFAM" id="SSF48452">
    <property type="entry name" value="TPR-like"/>
    <property type="match status" value="1"/>
</dbReference>
<protein>
    <submittedName>
        <fullName evidence="3">Uncharacterized protein</fullName>
    </submittedName>
</protein>
<dbReference type="OrthoDB" id="5338882at2"/>
<evidence type="ECO:0000313" key="3">
    <source>
        <dbReference type="EMBL" id="PSM51592.1"/>
    </source>
</evidence>
<keyword evidence="2" id="KW-0732">Signal</keyword>
<dbReference type="RefSeq" id="WP_106872208.1">
    <property type="nucleotide sequence ID" value="NZ_CP053841.1"/>
</dbReference>
<gene>
    <name evidence="3" type="ORF">CQ405_07290</name>
</gene>
<dbReference type="EMBL" id="PDHH01000006">
    <property type="protein sequence ID" value="PSM51592.1"/>
    <property type="molecule type" value="Genomic_DNA"/>
</dbReference>
<dbReference type="InterPro" id="IPR011990">
    <property type="entry name" value="TPR-like_helical_dom_sf"/>
</dbReference>
<dbReference type="Proteomes" id="UP000240535">
    <property type="component" value="Unassembled WGS sequence"/>
</dbReference>
<organism evidence="3 4">
    <name type="scientific">Campylobacter blaseri</name>
    <dbReference type="NCBI Taxonomy" id="2042961"/>
    <lineage>
        <taxon>Bacteria</taxon>
        <taxon>Pseudomonadati</taxon>
        <taxon>Campylobacterota</taxon>
        <taxon>Epsilonproteobacteria</taxon>
        <taxon>Campylobacterales</taxon>
        <taxon>Campylobacteraceae</taxon>
        <taxon>Campylobacter</taxon>
    </lineage>
</organism>
<evidence type="ECO:0000256" key="1">
    <source>
        <dbReference type="SAM" id="Coils"/>
    </source>
</evidence>
<feature type="signal peptide" evidence="2">
    <location>
        <begin position="1"/>
        <end position="18"/>
    </location>
</feature>